<sequence length="123" mass="13469">MPGDPGLKSFCYLADLSARTRQTMGQRELPPAAAIFPPLLPPFPFPPAGWGLEEADKGIPVGNDKTLPTSQLEPFETPGGGIRREGRDGVFVWSERVIFRQIVKGRSSFKNCPLLFGFSCGEF</sequence>
<dbReference type="Proteomes" id="UP001054837">
    <property type="component" value="Unassembled WGS sequence"/>
</dbReference>
<accession>A0AAV4R6Q6</accession>
<gene>
    <name evidence="2" type="ORF">CDAR_426931</name>
</gene>
<dbReference type="AlphaFoldDB" id="A0AAV4R6Q6"/>
<evidence type="ECO:0000313" key="2">
    <source>
        <dbReference type="EMBL" id="GIY16724.1"/>
    </source>
</evidence>
<keyword evidence="3" id="KW-1185">Reference proteome</keyword>
<evidence type="ECO:0000256" key="1">
    <source>
        <dbReference type="SAM" id="MobiDB-lite"/>
    </source>
</evidence>
<name>A0AAV4R6Q6_9ARAC</name>
<protein>
    <submittedName>
        <fullName evidence="2">Uncharacterized protein</fullName>
    </submittedName>
</protein>
<comment type="caution">
    <text evidence="2">The sequence shown here is derived from an EMBL/GenBank/DDBJ whole genome shotgun (WGS) entry which is preliminary data.</text>
</comment>
<evidence type="ECO:0000313" key="3">
    <source>
        <dbReference type="Proteomes" id="UP001054837"/>
    </source>
</evidence>
<dbReference type="EMBL" id="BPLQ01005719">
    <property type="protein sequence ID" value="GIY16724.1"/>
    <property type="molecule type" value="Genomic_DNA"/>
</dbReference>
<organism evidence="2 3">
    <name type="scientific">Caerostris darwini</name>
    <dbReference type="NCBI Taxonomy" id="1538125"/>
    <lineage>
        <taxon>Eukaryota</taxon>
        <taxon>Metazoa</taxon>
        <taxon>Ecdysozoa</taxon>
        <taxon>Arthropoda</taxon>
        <taxon>Chelicerata</taxon>
        <taxon>Arachnida</taxon>
        <taxon>Araneae</taxon>
        <taxon>Araneomorphae</taxon>
        <taxon>Entelegynae</taxon>
        <taxon>Araneoidea</taxon>
        <taxon>Araneidae</taxon>
        <taxon>Caerostris</taxon>
    </lineage>
</organism>
<feature type="region of interest" description="Disordered" evidence="1">
    <location>
        <begin position="54"/>
        <end position="82"/>
    </location>
</feature>
<proteinExistence type="predicted"/>
<reference evidence="2 3" key="1">
    <citation type="submission" date="2021-06" db="EMBL/GenBank/DDBJ databases">
        <title>Caerostris darwini draft genome.</title>
        <authorList>
            <person name="Kono N."/>
            <person name="Arakawa K."/>
        </authorList>
    </citation>
    <scope>NUCLEOTIDE SEQUENCE [LARGE SCALE GENOMIC DNA]</scope>
</reference>